<evidence type="ECO:0000313" key="13">
    <source>
        <dbReference type="EMBL" id="CAA7406717.1"/>
    </source>
</evidence>
<evidence type="ECO:0000256" key="6">
    <source>
        <dbReference type="ARBA" id="ARBA00023002"/>
    </source>
</evidence>
<keyword evidence="5" id="KW-1133">Transmembrane helix</keyword>
<evidence type="ECO:0000256" key="4">
    <source>
        <dbReference type="ARBA" id="ARBA00022723"/>
    </source>
</evidence>
<sequence>METWGVGVLTLFLCLALAALLLLRRPPRSLPPGPPAIPILGNLMWLTLPVADFESVLGDLWSKYGHIVTLHLGSIPVVMVGDRDLAHEMLVQHGAVFAGRPSPIPALRLPGFSQCSINTAGYGPLWRLLRRNLATEMLNPSRVRQCADAREWVLCVLLDKLRLTAASGDGVVIVKETFQFAMFCLLVFLCFGEKLEEAAVREIEAAQKDILLFIRKLNIFAIAPKLGRYLFRGRWNRLLQFRQRQREIFLPLIRSRRQRKESKVPGKNSFRFCYLDSLLDLEIPEEEGRKLNDDEIITLCAEFLDAGTDTTSTALEWIMANVVKHPTVQEKLAEEVGADIKEEDLQKKPYLKAVVLEGLRRHPPAHFVLPHAVTEEISVRGYTIPKNASINFAVAKMNLDGEKWQDPLEFRPERFLPGGEGEGVDMTGSKEIWMMPFGVGRRICPGMGLALLHLEYFVANLVGEFRWEAADGGEVDLSAKTEFTVVMRTPLRARISSRRE</sequence>
<dbReference type="PANTHER" id="PTHR24298">
    <property type="entry name" value="FLAVONOID 3'-MONOOXYGENASE-RELATED"/>
    <property type="match status" value="1"/>
</dbReference>
<keyword evidence="9" id="KW-0472">Membrane</keyword>
<evidence type="ECO:0000256" key="11">
    <source>
        <dbReference type="RuleBase" id="RU000461"/>
    </source>
</evidence>
<gene>
    <name evidence="13" type="ORF">SI8410_13017395</name>
</gene>
<dbReference type="InterPro" id="IPR002401">
    <property type="entry name" value="Cyt_P450_E_grp-I"/>
</dbReference>
<evidence type="ECO:0000256" key="7">
    <source>
        <dbReference type="ARBA" id="ARBA00023004"/>
    </source>
</evidence>
<dbReference type="GO" id="GO:0020037">
    <property type="term" value="F:heme binding"/>
    <property type="evidence" value="ECO:0007669"/>
    <property type="project" value="InterPro"/>
</dbReference>
<dbReference type="Pfam" id="PF00067">
    <property type="entry name" value="p450"/>
    <property type="match status" value="1"/>
</dbReference>
<evidence type="ECO:0000256" key="5">
    <source>
        <dbReference type="ARBA" id="ARBA00022989"/>
    </source>
</evidence>
<dbReference type="OrthoDB" id="1055148at2759"/>
<dbReference type="GO" id="GO:0016709">
    <property type="term" value="F:oxidoreductase activity, acting on paired donors, with incorporation or reduction of molecular oxygen, NAD(P)H as one donor, and incorporation of one atom of oxygen"/>
    <property type="evidence" value="ECO:0007669"/>
    <property type="project" value="TreeGrafter"/>
</dbReference>
<comment type="subcellular location">
    <subcellularLocation>
        <location evidence="1">Membrane</location>
        <topology evidence="1">Single-pass membrane protein</topology>
    </subcellularLocation>
</comment>
<dbReference type="PRINTS" id="PR00463">
    <property type="entry name" value="EP450I"/>
</dbReference>
<dbReference type="GO" id="GO:0016020">
    <property type="term" value="C:membrane"/>
    <property type="evidence" value="ECO:0007669"/>
    <property type="project" value="UniProtKB-SubCell"/>
</dbReference>
<evidence type="ECO:0000256" key="12">
    <source>
        <dbReference type="SAM" id="SignalP"/>
    </source>
</evidence>
<dbReference type="GO" id="GO:0005506">
    <property type="term" value="F:iron ion binding"/>
    <property type="evidence" value="ECO:0007669"/>
    <property type="project" value="InterPro"/>
</dbReference>
<protein>
    <submittedName>
        <fullName evidence="13">Uncharacterized protein</fullName>
    </submittedName>
</protein>
<dbReference type="Proteomes" id="UP000663760">
    <property type="component" value="Chromosome 13"/>
</dbReference>
<evidence type="ECO:0000256" key="3">
    <source>
        <dbReference type="ARBA" id="ARBA00022692"/>
    </source>
</evidence>
<dbReference type="PRINTS" id="PR00385">
    <property type="entry name" value="P450"/>
</dbReference>
<dbReference type="InterPro" id="IPR051103">
    <property type="entry name" value="Plant_metabolite_P450s"/>
</dbReference>
<keyword evidence="8 11" id="KW-0503">Monooxygenase</keyword>
<keyword evidence="3" id="KW-0812">Transmembrane</keyword>
<organism evidence="13 14">
    <name type="scientific">Spirodela intermedia</name>
    <name type="common">Intermediate duckweed</name>
    <dbReference type="NCBI Taxonomy" id="51605"/>
    <lineage>
        <taxon>Eukaryota</taxon>
        <taxon>Viridiplantae</taxon>
        <taxon>Streptophyta</taxon>
        <taxon>Embryophyta</taxon>
        <taxon>Tracheophyta</taxon>
        <taxon>Spermatophyta</taxon>
        <taxon>Magnoliopsida</taxon>
        <taxon>Liliopsida</taxon>
        <taxon>Araceae</taxon>
        <taxon>Lemnoideae</taxon>
        <taxon>Spirodela</taxon>
    </lineage>
</organism>
<dbReference type="InterPro" id="IPR001128">
    <property type="entry name" value="Cyt_P450"/>
</dbReference>
<keyword evidence="2 10" id="KW-0349">Heme</keyword>
<feature type="chain" id="PRO_5029451197" evidence="12">
    <location>
        <begin position="19"/>
        <end position="500"/>
    </location>
</feature>
<name>A0A7I8L9I2_SPIIN</name>
<dbReference type="CDD" id="cd11075">
    <property type="entry name" value="CYP77_89"/>
    <property type="match status" value="1"/>
</dbReference>
<comment type="cofactor">
    <cofactor evidence="10">
        <name>heme</name>
        <dbReference type="ChEBI" id="CHEBI:30413"/>
    </cofactor>
</comment>
<keyword evidence="14" id="KW-1185">Reference proteome</keyword>
<dbReference type="PANTHER" id="PTHR24298:SF800">
    <property type="entry name" value="CYTOCHROME P450 89A2-RELATED"/>
    <property type="match status" value="1"/>
</dbReference>
<evidence type="ECO:0000256" key="8">
    <source>
        <dbReference type="ARBA" id="ARBA00023033"/>
    </source>
</evidence>
<dbReference type="InterPro" id="IPR017972">
    <property type="entry name" value="Cyt_P450_CS"/>
</dbReference>
<keyword evidence="6 11" id="KW-0560">Oxidoreductase</keyword>
<dbReference type="SUPFAM" id="SSF48264">
    <property type="entry name" value="Cytochrome P450"/>
    <property type="match status" value="1"/>
</dbReference>
<dbReference type="Gene3D" id="1.10.630.10">
    <property type="entry name" value="Cytochrome P450"/>
    <property type="match status" value="1"/>
</dbReference>
<feature type="binding site" description="axial binding residue" evidence="10">
    <location>
        <position position="444"/>
    </location>
    <ligand>
        <name>heme</name>
        <dbReference type="ChEBI" id="CHEBI:30413"/>
    </ligand>
    <ligandPart>
        <name>Fe</name>
        <dbReference type="ChEBI" id="CHEBI:18248"/>
    </ligandPart>
</feature>
<reference evidence="13" key="1">
    <citation type="submission" date="2020-02" db="EMBL/GenBank/DDBJ databases">
        <authorList>
            <person name="Scholz U."/>
            <person name="Mascher M."/>
            <person name="Fiebig A."/>
        </authorList>
    </citation>
    <scope>NUCLEOTIDE SEQUENCE</scope>
</reference>
<keyword evidence="12" id="KW-0732">Signal</keyword>
<accession>A0A7I8L9I2</accession>
<dbReference type="EMBL" id="LR746276">
    <property type="protein sequence ID" value="CAA7406717.1"/>
    <property type="molecule type" value="Genomic_DNA"/>
</dbReference>
<evidence type="ECO:0000256" key="1">
    <source>
        <dbReference type="ARBA" id="ARBA00004167"/>
    </source>
</evidence>
<evidence type="ECO:0000256" key="10">
    <source>
        <dbReference type="PIRSR" id="PIRSR602401-1"/>
    </source>
</evidence>
<evidence type="ECO:0000256" key="2">
    <source>
        <dbReference type="ARBA" id="ARBA00022617"/>
    </source>
</evidence>
<dbReference type="InterPro" id="IPR036396">
    <property type="entry name" value="Cyt_P450_sf"/>
</dbReference>
<keyword evidence="7 10" id="KW-0408">Iron</keyword>
<dbReference type="AlphaFoldDB" id="A0A7I8L9I2"/>
<keyword evidence="4 10" id="KW-0479">Metal-binding</keyword>
<evidence type="ECO:0000313" key="14">
    <source>
        <dbReference type="Proteomes" id="UP000663760"/>
    </source>
</evidence>
<feature type="signal peptide" evidence="12">
    <location>
        <begin position="1"/>
        <end position="18"/>
    </location>
</feature>
<dbReference type="PROSITE" id="PS00086">
    <property type="entry name" value="CYTOCHROME_P450"/>
    <property type="match status" value="1"/>
</dbReference>
<dbReference type="FunFam" id="1.10.630.10:FF:000012">
    <property type="entry name" value="Cytochrome P450 family protein"/>
    <property type="match status" value="1"/>
</dbReference>
<comment type="similarity">
    <text evidence="11">Belongs to the cytochrome P450 family.</text>
</comment>
<proteinExistence type="inferred from homology"/>
<evidence type="ECO:0000256" key="9">
    <source>
        <dbReference type="ARBA" id="ARBA00023136"/>
    </source>
</evidence>